<dbReference type="EMBL" id="CP020921">
    <property type="protein sequence ID" value="AWB09722.1"/>
    <property type="molecule type" value="Genomic_DNA"/>
</dbReference>
<reference evidence="1 2" key="1">
    <citation type="submission" date="2017-04" db="EMBL/GenBank/DDBJ databases">
        <title>Genomic insights into metabolism of Thermodesulfobium acidiphilum.</title>
        <authorList>
            <person name="Toshchakov S.V."/>
            <person name="Frolov E.N."/>
            <person name="Kublanov I.V."/>
            <person name="Samarov N.I."/>
            <person name="Novikov A."/>
            <person name="Lebedinsky A.V."/>
            <person name="Bonch-Osmolovskaya E.A."/>
            <person name="Chernyh N.A."/>
        </authorList>
    </citation>
    <scope>NUCLEOTIDE SEQUENCE [LARGE SCALE GENOMIC DNA]</scope>
    <source>
        <strain evidence="1 2">3127-1</strain>
    </source>
</reference>
<dbReference type="InterPro" id="IPR043132">
    <property type="entry name" value="BCAT-like_C"/>
</dbReference>
<dbReference type="SUPFAM" id="SSF56752">
    <property type="entry name" value="D-aminoacid aminotransferase-like PLP-dependent enzymes"/>
    <property type="match status" value="1"/>
</dbReference>
<protein>
    <submittedName>
        <fullName evidence="1">4-amino-4-deoxychorismate lyase</fullName>
    </submittedName>
</protein>
<evidence type="ECO:0000313" key="2">
    <source>
        <dbReference type="Proteomes" id="UP000244792"/>
    </source>
</evidence>
<keyword evidence="2" id="KW-1185">Reference proteome</keyword>
<gene>
    <name evidence="1" type="ORF">TDSAC_0345</name>
</gene>
<dbReference type="InterPro" id="IPR043131">
    <property type="entry name" value="BCAT-like_N"/>
</dbReference>
<keyword evidence="1" id="KW-0456">Lyase</keyword>
<name>A0A2R4VYX4_THEAF</name>
<dbReference type="Proteomes" id="UP000244792">
    <property type="component" value="Chromosome"/>
</dbReference>
<dbReference type="GO" id="GO:0016829">
    <property type="term" value="F:lyase activity"/>
    <property type="evidence" value="ECO:0007669"/>
    <property type="project" value="UniProtKB-KW"/>
</dbReference>
<accession>A0A2R4VYX4</accession>
<sequence>MCQFIETIKLHNSDYFNLEYHQRRIDITQKKFFGTSNIDLKRTLPDPEDFGRGIYKCRIIYGEKVESIDISRYSVKRLESLRLIFSNQIDYSYKFSDRRIFDNLKKCCKGFEEILIVKNNFVTDTSYSNIAFYKNGVWYTPESYLLNGTKRQFYLDKGILKEAEITVDKIFFFEKISLLNSMLDLGEICMNVKSITV</sequence>
<organism evidence="1 2">
    <name type="scientific">Thermodesulfobium acidiphilum</name>
    <dbReference type="NCBI Taxonomy" id="1794699"/>
    <lineage>
        <taxon>Bacteria</taxon>
        <taxon>Pseudomonadati</taxon>
        <taxon>Thermodesulfobiota</taxon>
        <taxon>Thermodesulfobiia</taxon>
        <taxon>Thermodesulfobiales</taxon>
        <taxon>Thermodesulfobiaceae</taxon>
        <taxon>Thermodesulfobium</taxon>
    </lineage>
</organism>
<dbReference type="Gene3D" id="3.20.10.10">
    <property type="entry name" value="D-amino Acid Aminotransferase, subunit A, domain 2"/>
    <property type="match status" value="1"/>
</dbReference>
<dbReference type="InterPro" id="IPR001544">
    <property type="entry name" value="Aminotrans_IV"/>
</dbReference>
<proteinExistence type="predicted"/>
<dbReference type="Gene3D" id="3.30.470.10">
    <property type="match status" value="1"/>
</dbReference>
<evidence type="ECO:0000313" key="1">
    <source>
        <dbReference type="EMBL" id="AWB09722.1"/>
    </source>
</evidence>
<dbReference type="RefSeq" id="WP_199919847.1">
    <property type="nucleotide sequence ID" value="NZ_CP020921.1"/>
</dbReference>
<dbReference type="KEGG" id="taci:TDSAC_0345"/>
<dbReference type="AlphaFoldDB" id="A0A2R4VYX4"/>
<dbReference type="InterPro" id="IPR036038">
    <property type="entry name" value="Aminotransferase-like"/>
</dbReference>
<dbReference type="Pfam" id="PF01063">
    <property type="entry name" value="Aminotran_4"/>
    <property type="match status" value="1"/>
</dbReference>